<evidence type="ECO:0000313" key="3">
    <source>
        <dbReference type="Proteomes" id="UP000017836"/>
    </source>
</evidence>
<keyword evidence="1" id="KW-1133">Transmembrane helix</keyword>
<dbReference type="Gramene" id="ERM97798">
    <property type="protein sequence ID" value="ERM97798"/>
    <property type="gene ID" value="AMTR_s00116p00137450"/>
</dbReference>
<dbReference type="AlphaFoldDB" id="W1NQP9"/>
<evidence type="ECO:0000313" key="2">
    <source>
        <dbReference type="EMBL" id="ERM97798.1"/>
    </source>
</evidence>
<evidence type="ECO:0000256" key="1">
    <source>
        <dbReference type="SAM" id="Phobius"/>
    </source>
</evidence>
<proteinExistence type="predicted"/>
<keyword evidence="1" id="KW-0472">Membrane</keyword>
<keyword evidence="3" id="KW-1185">Reference proteome</keyword>
<accession>W1NQP9</accession>
<dbReference type="EMBL" id="KI395851">
    <property type="protein sequence ID" value="ERM97798.1"/>
    <property type="molecule type" value="Genomic_DNA"/>
</dbReference>
<protein>
    <submittedName>
        <fullName evidence="2">Uncharacterized protein</fullName>
    </submittedName>
</protein>
<reference evidence="3" key="1">
    <citation type="journal article" date="2013" name="Science">
        <title>The Amborella genome and the evolution of flowering plants.</title>
        <authorList>
            <consortium name="Amborella Genome Project"/>
        </authorList>
    </citation>
    <scope>NUCLEOTIDE SEQUENCE [LARGE SCALE GENOMIC DNA]</scope>
</reference>
<organism evidence="2 3">
    <name type="scientific">Amborella trichopoda</name>
    <dbReference type="NCBI Taxonomy" id="13333"/>
    <lineage>
        <taxon>Eukaryota</taxon>
        <taxon>Viridiplantae</taxon>
        <taxon>Streptophyta</taxon>
        <taxon>Embryophyta</taxon>
        <taxon>Tracheophyta</taxon>
        <taxon>Spermatophyta</taxon>
        <taxon>Magnoliopsida</taxon>
        <taxon>Amborellales</taxon>
        <taxon>Amborellaceae</taxon>
        <taxon>Amborella</taxon>
    </lineage>
</organism>
<sequence>MNYAEVALDPASSHNFIGGARAHVASPASLEVCTSVPPATHAFALHKVAGFSPVKKGFLVEGLIAAWFLCCFSCLIMYSLPHRAAATKAGVKSSKQKQRFDPLQMDLMALVMVIPNDEDPQFANPMLLDQPLLV</sequence>
<feature type="transmembrane region" description="Helical" evidence="1">
    <location>
        <begin position="58"/>
        <end position="78"/>
    </location>
</feature>
<name>W1NQP9_AMBTC</name>
<dbReference type="Proteomes" id="UP000017836">
    <property type="component" value="Unassembled WGS sequence"/>
</dbReference>
<dbReference type="HOGENOM" id="CLU_1899046_0_0_1"/>
<keyword evidence="1" id="KW-0812">Transmembrane</keyword>
<gene>
    <name evidence="2" type="ORF">AMTR_s00116p00137450</name>
</gene>